<dbReference type="InterPro" id="IPR039261">
    <property type="entry name" value="FNR_nucleotide-bd"/>
</dbReference>
<feature type="signal peptide" evidence="8">
    <location>
        <begin position="1"/>
        <end position="18"/>
    </location>
</feature>
<keyword evidence="11" id="KW-1185">Reference proteome</keyword>
<evidence type="ECO:0000256" key="8">
    <source>
        <dbReference type="SAM" id="SignalP"/>
    </source>
</evidence>
<keyword evidence="4 7" id="KW-1133">Transmembrane helix</keyword>
<keyword evidence="8" id="KW-0732">Signal</keyword>
<dbReference type="SUPFAM" id="SSF52343">
    <property type="entry name" value="Ferredoxin reductase-like, C-terminal NADP-linked domain"/>
    <property type="match status" value="1"/>
</dbReference>
<dbReference type="Proteomes" id="UP000481288">
    <property type="component" value="Unassembled WGS sequence"/>
</dbReference>
<keyword evidence="5" id="KW-0406">Ion transport</keyword>
<evidence type="ECO:0000256" key="4">
    <source>
        <dbReference type="ARBA" id="ARBA00022989"/>
    </source>
</evidence>
<keyword evidence="6 7" id="KW-0472">Membrane</keyword>
<feature type="transmembrane region" description="Helical" evidence="7">
    <location>
        <begin position="182"/>
        <end position="205"/>
    </location>
</feature>
<dbReference type="GO" id="GO:0015677">
    <property type="term" value="P:copper ion import"/>
    <property type="evidence" value="ECO:0007669"/>
    <property type="project" value="TreeGrafter"/>
</dbReference>
<feature type="transmembrane region" description="Helical" evidence="7">
    <location>
        <begin position="282"/>
        <end position="303"/>
    </location>
</feature>
<dbReference type="AlphaFoldDB" id="A0A7D8UKP0"/>
<dbReference type="SFLD" id="SFLDG01168">
    <property type="entry name" value="Ferric_reductase_subgroup_(FRE"/>
    <property type="match status" value="1"/>
</dbReference>
<dbReference type="GO" id="GO:0006879">
    <property type="term" value="P:intracellular iron ion homeostasis"/>
    <property type="evidence" value="ECO:0007669"/>
    <property type="project" value="TreeGrafter"/>
</dbReference>
<keyword evidence="3 7" id="KW-0812">Transmembrane</keyword>
<name>A0A7D8UKP0_9HELO</name>
<evidence type="ECO:0000256" key="1">
    <source>
        <dbReference type="ARBA" id="ARBA00004141"/>
    </source>
</evidence>
<dbReference type="GO" id="GO:0005886">
    <property type="term" value="C:plasma membrane"/>
    <property type="evidence" value="ECO:0007669"/>
    <property type="project" value="TreeGrafter"/>
</dbReference>
<comment type="subcellular location">
    <subcellularLocation>
        <location evidence="1">Membrane</location>
        <topology evidence="1">Multi-pass membrane protein</topology>
    </subcellularLocation>
</comment>
<feature type="transmembrane region" description="Helical" evidence="7">
    <location>
        <begin position="324"/>
        <end position="346"/>
    </location>
</feature>
<evidence type="ECO:0000259" key="9">
    <source>
        <dbReference type="Pfam" id="PF01794"/>
    </source>
</evidence>
<dbReference type="SFLD" id="SFLDS00052">
    <property type="entry name" value="Ferric_Reductase_Domain"/>
    <property type="match status" value="1"/>
</dbReference>
<comment type="caution">
    <text evidence="10">The sequence shown here is derived from an EMBL/GenBank/DDBJ whole genome shotgun (WGS) entry which is preliminary data.</text>
</comment>
<dbReference type="Gene3D" id="3.40.50.80">
    <property type="entry name" value="Nucleotide-binding domain of ferredoxin-NADP reductase (FNR) module"/>
    <property type="match status" value="1"/>
</dbReference>
<sequence length="698" mass="77615">MKLPLLLPLCFLTASSLAHVKDFHFPDYGFHWYNPVCGNACYDALSSAPLSCSSGPSTSVAYQANDTAFLAAFLATLAYCMNSTCDADKVPVWKREKFWAATFMPMDEGMTMGDMAMGDMSSLPKWDYAEALFEVTEAPTVEFNSSSKSILNQTVLVSKADYEMQSKFMVLFDYLESLQPKYSFVLLAIGFGTPIFFTLLAHLPFMPGVLDKIKPYLVYPSIFGTYSVRPRPWLLGNVPTIGQALYIALFCILNLVLCSVNYSHSQPHPWGFTPKEETLAYIGYRTGHIAYALLPLLILFCSRNNFLLWITNWSYSTYILLHRWVARIFAIQAIVHSITLLLTYRGTGSYATDSKEPYWLWGIAATVLTCAMLILSALYFRRLSYEFFLILHILLAIFVIVGCWYHVVLRWGNNFYDNWLYAACAVWFFDRLVRVLRVAKNGIRGAIVTEIDPDHVRVDVPGLRWASKLGYIAFAYFPGLNPLRPWENHPFSINSTALFRRYQHALVPASPSLGHSPNEDRSAEKALQAVIVHDAAAAVGTAGVSLIIKKNAGLTRLLKSNNRLLTLLDGPYAQSHGSEILKCDHVLLLGCGIGIMGLIAWTRAHPNVKLAWGVKASAAALIKEMDAVLSDVVDKEVEVGARLDIEGLLRSEAEAGYRKVGVVVCGPGGMCDDVRARVAGLGRGGKTVFELEVDAFSW</sequence>
<protein>
    <submittedName>
        <fullName evidence="10">Ferric/cupric reductase transmembrane component 1</fullName>
    </submittedName>
</protein>
<evidence type="ECO:0000256" key="5">
    <source>
        <dbReference type="ARBA" id="ARBA00023065"/>
    </source>
</evidence>
<dbReference type="PANTHER" id="PTHR32361:SF9">
    <property type="entry name" value="FERRIC REDUCTASE TRANSMEMBRANE COMPONENT 3-RELATED"/>
    <property type="match status" value="1"/>
</dbReference>
<evidence type="ECO:0000313" key="11">
    <source>
        <dbReference type="Proteomes" id="UP000481288"/>
    </source>
</evidence>
<feature type="domain" description="Ferric oxidoreductase" evidence="9">
    <location>
        <begin position="286"/>
        <end position="403"/>
    </location>
</feature>
<feature type="transmembrane region" description="Helical" evidence="7">
    <location>
        <begin position="358"/>
        <end position="380"/>
    </location>
</feature>
<accession>A0A7D8UKP0</accession>
<reference evidence="10 11" key="1">
    <citation type="submission" date="2018-05" db="EMBL/GenBank/DDBJ databases">
        <title>Whole genome sequencing for identification of molecular markers to develop diagnostic detection tools for the regulated plant pathogen Lachnellula willkommii.</title>
        <authorList>
            <person name="Giroux E."/>
            <person name="Bilodeau G."/>
        </authorList>
    </citation>
    <scope>NUCLEOTIDE SEQUENCE [LARGE SCALE GENOMIC DNA]</scope>
    <source>
        <strain evidence="10 11">CBS 625.97</strain>
    </source>
</reference>
<dbReference type="PANTHER" id="PTHR32361">
    <property type="entry name" value="FERRIC/CUPRIC REDUCTASE TRANSMEMBRANE COMPONENT"/>
    <property type="match status" value="1"/>
</dbReference>
<evidence type="ECO:0000256" key="7">
    <source>
        <dbReference type="SAM" id="Phobius"/>
    </source>
</evidence>
<keyword evidence="2" id="KW-0813">Transport</keyword>
<organism evidence="10 11">
    <name type="scientific">Lachnellula cervina</name>
    <dbReference type="NCBI Taxonomy" id="1316786"/>
    <lineage>
        <taxon>Eukaryota</taxon>
        <taxon>Fungi</taxon>
        <taxon>Dikarya</taxon>
        <taxon>Ascomycota</taxon>
        <taxon>Pezizomycotina</taxon>
        <taxon>Leotiomycetes</taxon>
        <taxon>Helotiales</taxon>
        <taxon>Lachnaceae</taxon>
        <taxon>Lachnellula</taxon>
    </lineage>
</organism>
<evidence type="ECO:0000256" key="3">
    <source>
        <dbReference type="ARBA" id="ARBA00022692"/>
    </source>
</evidence>
<feature type="transmembrane region" description="Helical" evidence="7">
    <location>
        <begin position="244"/>
        <end position="262"/>
    </location>
</feature>
<dbReference type="Pfam" id="PF01794">
    <property type="entry name" value="Ferric_reduct"/>
    <property type="match status" value="1"/>
</dbReference>
<dbReference type="InterPro" id="IPR013130">
    <property type="entry name" value="Fe3_Rdtase_TM_dom"/>
</dbReference>
<dbReference type="EMBL" id="QGMG01001880">
    <property type="protein sequence ID" value="TVY42513.1"/>
    <property type="molecule type" value="Genomic_DNA"/>
</dbReference>
<dbReference type="OrthoDB" id="167398at2759"/>
<feature type="chain" id="PRO_5028980929" evidence="8">
    <location>
        <begin position="19"/>
        <end position="698"/>
    </location>
</feature>
<dbReference type="InterPro" id="IPR051410">
    <property type="entry name" value="Ferric/Cupric_Reductase"/>
</dbReference>
<proteinExistence type="predicted"/>
<feature type="transmembrane region" description="Helical" evidence="7">
    <location>
        <begin position="387"/>
        <end position="407"/>
    </location>
</feature>
<dbReference type="GO" id="GO:0006826">
    <property type="term" value="P:iron ion transport"/>
    <property type="evidence" value="ECO:0007669"/>
    <property type="project" value="TreeGrafter"/>
</dbReference>
<evidence type="ECO:0000256" key="6">
    <source>
        <dbReference type="ARBA" id="ARBA00023136"/>
    </source>
</evidence>
<gene>
    <name evidence="10" type="primary">CFL1_1</name>
    <name evidence="10" type="ORF">LCER1_G009353</name>
</gene>
<dbReference type="GO" id="GO:0000293">
    <property type="term" value="F:ferric-chelate reductase activity"/>
    <property type="evidence" value="ECO:0007669"/>
    <property type="project" value="TreeGrafter"/>
</dbReference>
<evidence type="ECO:0000256" key="2">
    <source>
        <dbReference type="ARBA" id="ARBA00022448"/>
    </source>
</evidence>
<evidence type="ECO:0000313" key="10">
    <source>
        <dbReference type="EMBL" id="TVY42513.1"/>
    </source>
</evidence>